<reference evidence="3 4" key="1">
    <citation type="submission" date="2019-05" db="EMBL/GenBank/DDBJ databases">
        <title>Arcobacter sp. nov., isolated from sea sediment.</title>
        <authorList>
            <person name="Kim W."/>
        </authorList>
    </citation>
    <scope>NUCLEOTIDE SEQUENCE [LARGE SCALE GENOMIC DNA]</scope>
    <source>
        <strain evidence="3 4">CAU 1517</strain>
    </source>
</reference>
<dbReference type="InterPro" id="IPR006660">
    <property type="entry name" value="Arsenate_reductase-like"/>
</dbReference>
<protein>
    <recommendedName>
        <fullName evidence="5">Arsenate reductase family protein</fullName>
    </recommendedName>
</protein>
<dbReference type="PROSITE" id="PS51353">
    <property type="entry name" value="ARSC"/>
    <property type="match status" value="1"/>
</dbReference>
<evidence type="ECO:0000256" key="2">
    <source>
        <dbReference type="PROSITE-ProRule" id="PRU01282"/>
    </source>
</evidence>
<dbReference type="Proteomes" id="UP000308901">
    <property type="component" value="Unassembled WGS sequence"/>
</dbReference>
<dbReference type="EMBL" id="VANU01000004">
    <property type="protein sequence ID" value="TLP37571.1"/>
    <property type="molecule type" value="Genomic_DNA"/>
</dbReference>
<sequence>MFYVKKKIVFYEKPGCLGNKKQKELLKENGLELEVKSILDTKWDKKTLESFFIGLEKHEIVNESAPKIKKGEIDLNSITKEQLIYKMISDPILIKRPLIIAGESNICGFDIEKLNESLNLNISTTKKIGVCEGSNETCN</sequence>
<comment type="caution">
    <text evidence="3">The sequence shown here is derived from an EMBL/GenBank/DDBJ whole genome shotgun (WGS) entry which is preliminary data.</text>
</comment>
<organism evidence="3 4">
    <name type="scientific">Arcobacter arenosus</name>
    <dbReference type="NCBI Taxonomy" id="2576037"/>
    <lineage>
        <taxon>Bacteria</taxon>
        <taxon>Pseudomonadati</taxon>
        <taxon>Campylobacterota</taxon>
        <taxon>Epsilonproteobacteria</taxon>
        <taxon>Campylobacterales</taxon>
        <taxon>Arcobacteraceae</taxon>
        <taxon>Arcobacter</taxon>
    </lineage>
</organism>
<dbReference type="PANTHER" id="PTHR30041">
    <property type="entry name" value="ARSENATE REDUCTASE"/>
    <property type="match status" value="1"/>
</dbReference>
<accession>A0A5R8XZY9</accession>
<dbReference type="Pfam" id="PF03960">
    <property type="entry name" value="ArsC"/>
    <property type="match status" value="1"/>
</dbReference>
<evidence type="ECO:0000313" key="3">
    <source>
        <dbReference type="EMBL" id="TLP37571.1"/>
    </source>
</evidence>
<keyword evidence="4" id="KW-1185">Reference proteome</keyword>
<evidence type="ECO:0008006" key="5">
    <source>
        <dbReference type="Google" id="ProtNLM"/>
    </source>
</evidence>
<dbReference type="AlphaFoldDB" id="A0A5R8XZY9"/>
<comment type="similarity">
    <text evidence="1 2">Belongs to the ArsC family.</text>
</comment>
<dbReference type="NCBIfam" id="TIGR01616">
    <property type="entry name" value="nitro_assoc"/>
    <property type="match status" value="1"/>
</dbReference>
<dbReference type="InterPro" id="IPR036249">
    <property type="entry name" value="Thioredoxin-like_sf"/>
</dbReference>
<proteinExistence type="inferred from homology"/>
<dbReference type="OrthoDB" id="5432555at2"/>
<name>A0A5R8XZY9_9BACT</name>
<dbReference type="RefSeq" id="WP_138152716.1">
    <property type="nucleotide sequence ID" value="NZ_CBDDKQ010000004.1"/>
</dbReference>
<dbReference type="PANTHER" id="PTHR30041:SF8">
    <property type="entry name" value="PROTEIN YFFB"/>
    <property type="match status" value="1"/>
</dbReference>
<evidence type="ECO:0000313" key="4">
    <source>
        <dbReference type="Proteomes" id="UP000308901"/>
    </source>
</evidence>
<gene>
    <name evidence="3" type="ORF">FDK22_09620</name>
</gene>
<dbReference type="SUPFAM" id="SSF52833">
    <property type="entry name" value="Thioredoxin-like"/>
    <property type="match status" value="1"/>
</dbReference>
<dbReference type="InterPro" id="IPR006503">
    <property type="entry name" value="Nase-assoc"/>
</dbReference>
<evidence type="ECO:0000256" key="1">
    <source>
        <dbReference type="ARBA" id="ARBA00007198"/>
    </source>
</evidence>
<dbReference type="Gene3D" id="3.40.30.10">
    <property type="entry name" value="Glutaredoxin"/>
    <property type="match status" value="1"/>
</dbReference>